<name>A0A1A9WSA7_9MUSC</name>
<dbReference type="VEuPathDB" id="VectorBase:GBRI030235"/>
<keyword evidence="4 10" id="KW-0812">Transmembrane</keyword>
<evidence type="ECO:0000256" key="3">
    <source>
        <dbReference type="ARBA" id="ARBA00022606"/>
    </source>
</evidence>
<evidence type="ECO:0000313" key="12">
    <source>
        <dbReference type="Proteomes" id="UP000091820"/>
    </source>
</evidence>
<keyword evidence="9 10" id="KW-0807">Transducer</keyword>
<evidence type="ECO:0000256" key="7">
    <source>
        <dbReference type="ARBA" id="ARBA00023136"/>
    </source>
</evidence>
<dbReference type="GO" id="GO:0004984">
    <property type="term" value="F:olfactory receptor activity"/>
    <property type="evidence" value="ECO:0007669"/>
    <property type="project" value="InterPro"/>
</dbReference>
<keyword evidence="6 10" id="KW-1133">Transmembrane helix</keyword>
<keyword evidence="7 10" id="KW-0472">Membrane</keyword>
<keyword evidence="3 10" id="KW-0716">Sensory transduction</keyword>
<feature type="transmembrane region" description="Helical" evidence="10">
    <location>
        <begin position="109"/>
        <end position="127"/>
    </location>
</feature>
<protein>
    <recommendedName>
        <fullName evidence="10">Odorant receptor</fullName>
    </recommendedName>
</protein>
<reference evidence="11" key="2">
    <citation type="submission" date="2020-05" db="UniProtKB">
        <authorList>
            <consortium name="EnsemblMetazoa"/>
        </authorList>
    </citation>
    <scope>IDENTIFICATION</scope>
    <source>
        <strain evidence="11">IAEA</strain>
    </source>
</reference>
<comment type="similarity">
    <text evidence="10">Belongs to the insect chemoreceptor superfamily. Heteromeric odorant receptor channel (TC 1.A.69) family.</text>
</comment>
<proteinExistence type="inferred from homology"/>
<dbReference type="AlphaFoldDB" id="A0A1A9WSA7"/>
<dbReference type="GO" id="GO:0007165">
    <property type="term" value="P:signal transduction"/>
    <property type="evidence" value="ECO:0007669"/>
    <property type="project" value="UniProtKB-KW"/>
</dbReference>
<comment type="caution">
    <text evidence="10">Lacks conserved residue(s) required for the propagation of feature annotation.</text>
</comment>
<accession>A0A1A9WSA7</accession>
<dbReference type="STRING" id="37001.A0A1A9WSA7"/>
<keyword evidence="5 10" id="KW-0552">Olfaction</keyword>
<organism evidence="11 12">
    <name type="scientific">Glossina brevipalpis</name>
    <dbReference type="NCBI Taxonomy" id="37001"/>
    <lineage>
        <taxon>Eukaryota</taxon>
        <taxon>Metazoa</taxon>
        <taxon>Ecdysozoa</taxon>
        <taxon>Arthropoda</taxon>
        <taxon>Hexapoda</taxon>
        <taxon>Insecta</taxon>
        <taxon>Pterygota</taxon>
        <taxon>Neoptera</taxon>
        <taxon>Endopterygota</taxon>
        <taxon>Diptera</taxon>
        <taxon>Brachycera</taxon>
        <taxon>Muscomorpha</taxon>
        <taxon>Hippoboscoidea</taxon>
        <taxon>Glossinidae</taxon>
        <taxon>Glossina</taxon>
    </lineage>
</organism>
<comment type="subcellular location">
    <subcellularLocation>
        <location evidence="1 10">Cell membrane</location>
        <topology evidence="1 10">Multi-pass membrane protein</topology>
    </subcellularLocation>
</comment>
<keyword evidence="2" id="KW-1003">Cell membrane</keyword>
<feature type="transmembrane region" description="Helical" evidence="10">
    <location>
        <begin position="70"/>
        <end position="89"/>
    </location>
</feature>
<dbReference type="GO" id="GO:0005549">
    <property type="term" value="F:odorant binding"/>
    <property type="evidence" value="ECO:0007669"/>
    <property type="project" value="InterPro"/>
</dbReference>
<evidence type="ECO:0000256" key="4">
    <source>
        <dbReference type="ARBA" id="ARBA00022692"/>
    </source>
</evidence>
<evidence type="ECO:0000256" key="2">
    <source>
        <dbReference type="ARBA" id="ARBA00022475"/>
    </source>
</evidence>
<keyword evidence="8 10" id="KW-0675">Receptor</keyword>
<evidence type="ECO:0000256" key="6">
    <source>
        <dbReference type="ARBA" id="ARBA00022989"/>
    </source>
</evidence>
<dbReference type="EnsemblMetazoa" id="GBRI030235-RA">
    <property type="protein sequence ID" value="GBRI030235-PA"/>
    <property type="gene ID" value="GBRI030235"/>
</dbReference>
<dbReference type="PANTHER" id="PTHR21137:SF35">
    <property type="entry name" value="ODORANT RECEPTOR 19A-RELATED"/>
    <property type="match status" value="1"/>
</dbReference>
<dbReference type="Proteomes" id="UP000091820">
    <property type="component" value="Unassembled WGS sequence"/>
</dbReference>
<feature type="transmembrane region" description="Helical" evidence="10">
    <location>
        <begin position="165"/>
        <end position="187"/>
    </location>
</feature>
<evidence type="ECO:0000256" key="10">
    <source>
        <dbReference type="RuleBase" id="RU351113"/>
    </source>
</evidence>
<reference evidence="12" key="1">
    <citation type="submission" date="2014-03" db="EMBL/GenBank/DDBJ databases">
        <authorList>
            <person name="Aksoy S."/>
            <person name="Warren W."/>
            <person name="Wilson R.K."/>
        </authorList>
    </citation>
    <scope>NUCLEOTIDE SEQUENCE [LARGE SCALE GENOMIC DNA]</scope>
    <source>
        <strain evidence="12">IAEA</strain>
    </source>
</reference>
<dbReference type="PANTHER" id="PTHR21137">
    <property type="entry name" value="ODORANT RECEPTOR"/>
    <property type="match status" value="1"/>
</dbReference>
<feature type="transmembrane region" description="Helical" evidence="10">
    <location>
        <begin position="344"/>
        <end position="366"/>
    </location>
</feature>
<dbReference type="InterPro" id="IPR004117">
    <property type="entry name" value="7tm6_olfct_rcpt"/>
</dbReference>
<evidence type="ECO:0000256" key="1">
    <source>
        <dbReference type="ARBA" id="ARBA00004651"/>
    </source>
</evidence>
<evidence type="ECO:0000256" key="8">
    <source>
        <dbReference type="ARBA" id="ARBA00023170"/>
    </source>
</evidence>
<feature type="transmembrane region" description="Helical" evidence="10">
    <location>
        <begin position="309"/>
        <end position="332"/>
    </location>
</feature>
<feature type="transmembrane region" description="Helical" evidence="10">
    <location>
        <begin position="213"/>
        <end position="233"/>
    </location>
</feature>
<dbReference type="GO" id="GO:0005886">
    <property type="term" value="C:plasma membrane"/>
    <property type="evidence" value="ECO:0007669"/>
    <property type="project" value="UniProtKB-SubCell"/>
</dbReference>
<sequence>MICGIVKTKPAKQYPVFKIVLRFIAIAAIVLLRNPIEGQIGSIEMNLWLAQIAGIAIMRLRYNKSNDIKIFTFFYTIIITIFVTFIYTACEFYDLILNWYDLNSLTQNSCLSLTHLAGLVKILNALYKLKDIEKLLDKLKFGLKTYTISNEQQQKFHDGEFETKLLLIIYTAIVATTGLLGMIILFLNPFKMAGKTFPYRAIIPSWVPLPLQLLYMSLSVFIFAMQIVAIDYLNINLINQLRCQLNILNLTFDKLCIEVEQQNCYSSSSSSNSSSSSSLMIDAKPLKSLNAAIEHHCLLKAVCQDIEGIFSATILLQFFTSLIIFAMTGFQATVQSSASNEAVLIYFYCGCIFCELFLYCFFGNAVTEQSKTLPMRGFNSSWYLYDRRYRKSLLVFLTNAQQPFVFTAGGFMDLSLPSFAGILSKSYSYIALLRQLYGR</sequence>
<evidence type="ECO:0000256" key="9">
    <source>
        <dbReference type="ARBA" id="ARBA00023224"/>
    </source>
</evidence>
<evidence type="ECO:0000256" key="5">
    <source>
        <dbReference type="ARBA" id="ARBA00022725"/>
    </source>
</evidence>
<evidence type="ECO:0000313" key="11">
    <source>
        <dbReference type="EnsemblMetazoa" id="GBRI030235-PA"/>
    </source>
</evidence>
<keyword evidence="12" id="KW-1185">Reference proteome</keyword>
<dbReference type="Pfam" id="PF02949">
    <property type="entry name" value="7tm_6"/>
    <property type="match status" value="1"/>
</dbReference>